<organism evidence="8 9">
    <name type="scientific">Amycolatopsis viridis</name>
    <dbReference type="NCBI Taxonomy" id="185678"/>
    <lineage>
        <taxon>Bacteria</taxon>
        <taxon>Bacillati</taxon>
        <taxon>Actinomycetota</taxon>
        <taxon>Actinomycetes</taxon>
        <taxon>Pseudonocardiales</taxon>
        <taxon>Pseudonocardiaceae</taxon>
        <taxon>Amycolatopsis</taxon>
    </lineage>
</organism>
<evidence type="ECO:0000256" key="6">
    <source>
        <dbReference type="ARBA" id="ARBA00023136"/>
    </source>
</evidence>
<dbReference type="PROSITE" id="PS00211">
    <property type="entry name" value="ABC_TRANSPORTER_1"/>
    <property type="match status" value="1"/>
</dbReference>
<dbReference type="EC" id="3.6.3.-" evidence="8"/>
<evidence type="ECO:0000256" key="1">
    <source>
        <dbReference type="ARBA" id="ARBA00022448"/>
    </source>
</evidence>
<sequence length="236" mass="25700">MARELIAQVRGLTRRFGARTVLSDVDLDIARGEFVALLGRSGSGKSTLLRILAGLDAGIEGEVRVDGTVSVAFQQPRLLPWRRVWRNVVLGLPGRGRDRDLAGRALAEVRLAGHAGAWPRTLSGGEAQRVSLARALVREPGLLLLDEPFGALDALTRLAMHRLVEDLWTEHRPGVLLVTHDVDEALLLADRVLVLGEGRIVAEHVLDRPRPRAVSDHLDVRARVLADLGVTDHAIA</sequence>
<keyword evidence="3" id="KW-0547">Nucleotide-binding</keyword>
<dbReference type="PANTHER" id="PTHR42788:SF17">
    <property type="entry name" value="ALIPHATIC SULFONATES IMPORT ATP-BINDING PROTEIN SSUB"/>
    <property type="match status" value="1"/>
</dbReference>
<dbReference type="InterPro" id="IPR003439">
    <property type="entry name" value="ABC_transporter-like_ATP-bd"/>
</dbReference>
<dbReference type="InterPro" id="IPR017871">
    <property type="entry name" value="ABC_transporter-like_CS"/>
</dbReference>
<evidence type="ECO:0000313" key="9">
    <source>
        <dbReference type="Proteomes" id="UP000754495"/>
    </source>
</evidence>
<dbReference type="PANTHER" id="PTHR42788">
    <property type="entry name" value="TAURINE IMPORT ATP-BINDING PROTEIN-RELATED"/>
    <property type="match status" value="1"/>
</dbReference>
<keyword evidence="9" id="KW-1185">Reference proteome</keyword>
<proteinExistence type="predicted"/>
<dbReference type="SUPFAM" id="SSF52540">
    <property type="entry name" value="P-loop containing nucleoside triphosphate hydrolases"/>
    <property type="match status" value="1"/>
</dbReference>
<dbReference type="RefSeq" id="WP_167113679.1">
    <property type="nucleotide sequence ID" value="NZ_JAANOU010000001.1"/>
</dbReference>
<dbReference type="InterPro" id="IPR003593">
    <property type="entry name" value="AAA+_ATPase"/>
</dbReference>
<keyword evidence="6" id="KW-0472">Membrane</keyword>
<evidence type="ECO:0000259" key="7">
    <source>
        <dbReference type="PROSITE" id="PS50893"/>
    </source>
</evidence>
<dbReference type="InterPro" id="IPR050166">
    <property type="entry name" value="ABC_transporter_ATP-bind"/>
</dbReference>
<name>A0ABX0SXM0_9PSEU</name>
<evidence type="ECO:0000256" key="4">
    <source>
        <dbReference type="ARBA" id="ARBA00022840"/>
    </source>
</evidence>
<keyword evidence="8" id="KW-0378">Hydrolase</keyword>
<dbReference type="GO" id="GO:0005524">
    <property type="term" value="F:ATP binding"/>
    <property type="evidence" value="ECO:0007669"/>
    <property type="project" value="UniProtKB-KW"/>
</dbReference>
<evidence type="ECO:0000256" key="3">
    <source>
        <dbReference type="ARBA" id="ARBA00022741"/>
    </source>
</evidence>
<keyword evidence="5" id="KW-1278">Translocase</keyword>
<keyword evidence="2" id="KW-1003">Cell membrane</keyword>
<dbReference type="InterPro" id="IPR027417">
    <property type="entry name" value="P-loop_NTPase"/>
</dbReference>
<dbReference type="Proteomes" id="UP000754495">
    <property type="component" value="Unassembled WGS sequence"/>
</dbReference>
<dbReference type="Gene3D" id="3.40.50.300">
    <property type="entry name" value="P-loop containing nucleotide triphosphate hydrolases"/>
    <property type="match status" value="1"/>
</dbReference>
<evidence type="ECO:0000256" key="5">
    <source>
        <dbReference type="ARBA" id="ARBA00022967"/>
    </source>
</evidence>
<dbReference type="EMBL" id="JAANOU010000001">
    <property type="protein sequence ID" value="NIH80061.1"/>
    <property type="molecule type" value="Genomic_DNA"/>
</dbReference>
<dbReference type="Pfam" id="PF00005">
    <property type="entry name" value="ABC_tran"/>
    <property type="match status" value="1"/>
</dbReference>
<gene>
    <name evidence="8" type="ORF">FHX46_002591</name>
</gene>
<dbReference type="SMART" id="SM00382">
    <property type="entry name" value="AAA"/>
    <property type="match status" value="1"/>
</dbReference>
<reference evidence="8 9" key="1">
    <citation type="submission" date="2020-03" db="EMBL/GenBank/DDBJ databases">
        <title>Sequencing the genomes of 1000 actinobacteria strains.</title>
        <authorList>
            <person name="Klenk H.-P."/>
        </authorList>
    </citation>
    <scope>NUCLEOTIDE SEQUENCE [LARGE SCALE GENOMIC DNA]</scope>
    <source>
        <strain evidence="8 9">DSM 45668</strain>
    </source>
</reference>
<dbReference type="GO" id="GO:0016787">
    <property type="term" value="F:hydrolase activity"/>
    <property type="evidence" value="ECO:0007669"/>
    <property type="project" value="UniProtKB-KW"/>
</dbReference>
<feature type="domain" description="ABC transporter" evidence="7">
    <location>
        <begin position="7"/>
        <end position="222"/>
    </location>
</feature>
<evidence type="ECO:0000256" key="2">
    <source>
        <dbReference type="ARBA" id="ARBA00022475"/>
    </source>
</evidence>
<keyword evidence="1" id="KW-0813">Transport</keyword>
<dbReference type="PROSITE" id="PS50893">
    <property type="entry name" value="ABC_TRANSPORTER_2"/>
    <property type="match status" value="1"/>
</dbReference>
<comment type="caution">
    <text evidence="8">The sequence shown here is derived from an EMBL/GenBank/DDBJ whole genome shotgun (WGS) entry which is preliminary data.</text>
</comment>
<accession>A0ABX0SXM0</accession>
<evidence type="ECO:0000313" key="8">
    <source>
        <dbReference type="EMBL" id="NIH80061.1"/>
    </source>
</evidence>
<keyword evidence="4 8" id="KW-0067">ATP-binding</keyword>
<protein>
    <submittedName>
        <fullName evidence="8">Sulfonate transport system ATP-binding protein</fullName>
        <ecNumber evidence="8">3.6.3.-</ecNumber>
    </submittedName>
</protein>